<evidence type="ECO:0000256" key="6">
    <source>
        <dbReference type="ARBA" id="ARBA00023136"/>
    </source>
</evidence>
<evidence type="ECO:0000256" key="3">
    <source>
        <dbReference type="ARBA" id="ARBA00022475"/>
    </source>
</evidence>
<accession>E4KRD2</accession>
<evidence type="ECO:0000259" key="8">
    <source>
        <dbReference type="PROSITE" id="PS50928"/>
    </source>
</evidence>
<dbReference type="InterPro" id="IPR010065">
    <property type="entry name" value="AA_ABC_transptr_permease_3TM"/>
</dbReference>
<protein>
    <submittedName>
        <fullName evidence="9">ABC transporter, permease protein</fullName>
    </submittedName>
</protein>
<dbReference type="GO" id="GO:0022857">
    <property type="term" value="F:transmembrane transporter activity"/>
    <property type="evidence" value="ECO:0007669"/>
    <property type="project" value="InterPro"/>
</dbReference>
<evidence type="ECO:0000256" key="1">
    <source>
        <dbReference type="ARBA" id="ARBA00004651"/>
    </source>
</evidence>
<dbReference type="AlphaFoldDB" id="E4KRD2"/>
<gene>
    <name evidence="9" type="ORF">HMPREF9257_0432</name>
</gene>
<dbReference type="STRING" id="908337.HMPREF9257_0432"/>
<feature type="transmembrane region" description="Helical" evidence="7">
    <location>
        <begin position="64"/>
        <end position="81"/>
    </location>
</feature>
<name>E4KRD2_9LACT</name>
<dbReference type="GO" id="GO:0006865">
    <property type="term" value="P:amino acid transport"/>
    <property type="evidence" value="ECO:0007669"/>
    <property type="project" value="TreeGrafter"/>
</dbReference>
<dbReference type="Gene3D" id="1.10.3720.10">
    <property type="entry name" value="MetI-like"/>
    <property type="match status" value="1"/>
</dbReference>
<dbReference type="InterPro" id="IPR000515">
    <property type="entry name" value="MetI-like"/>
</dbReference>
<evidence type="ECO:0000256" key="5">
    <source>
        <dbReference type="ARBA" id="ARBA00022989"/>
    </source>
</evidence>
<organism evidence="9 10">
    <name type="scientific">Eremococcus coleocola ACS-139-V-Col8</name>
    <dbReference type="NCBI Taxonomy" id="908337"/>
    <lineage>
        <taxon>Bacteria</taxon>
        <taxon>Bacillati</taxon>
        <taxon>Bacillota</taxon>
        <taxon>Bacilli</taxon>
        <taxon>Lactobacillales</taxon>
        <taxon>Aerococcaceae</taxon>
        <taxon>Eremococcus</taxon>
    </lineage>
</organism>
<keyword evidence="6 7" id="KW-0472">Membrane</keyword>
<evidence type="ECO:0000256" key="7">
    <source>
        <dbReference type="RuleBase" id="RU363032"/>
    </source>
</evidence>
<comment type="similarity">
    <text evidence="7">Belongs to the binding-protein-dependent transport system permease family.</text>
</comment>
<keyword evidence="5 7" id="KW-1133">Transmembrane helix</keyword>
<dbReference type="RefSeq" id="WP_006419011.1">
    <property type="nucleotide sequence ID" value="NZ_AENN01000018.1"/>
</dbReference>
<dbReference type="GO" id="GO:0043190">
    <property type="term" value="C:ATP-binding cassette (ABC) transporter complex"/>
    <property type="evidence" value="ECO:0007669"/>
    <property type="project" value="InterPro"/>
</dbReference>
<comment type="caution">
    <text evidence="9">The sequence shown here is derived from an EMBL/GenBank/DDBJ whole genome shotgun (WGS) entry which is preliminary data.</text>
</comment>
<feature type="transmembrane region" description="Helical" evidence="7">
    <location>
        <begin position="20"/>
        <end position="43"/>
    </location>
</feature>
<dbReference type="OrthoDB" id="9805999at2"/>
<evidence type="ECO:0000256" key="2">
    <source>
        <dbReference type="ARBA" id="ARBA00022448"/>
    </source>
</evidence>
<feature type="transmembrane region" description="Helical" evidence="7">
    <location>
        <begin position="183"/>
        <end position="207"/>
    </location>
</feature>
<dbReference type="EMBL" id="AENN01000018">
    <property type="protein sequence ID" value="EFR30488.1"/>
    <property type="molecule type" value="Genomic_DNA"/>
</dbReference>
<evidence type="ECO:0000313" key="10">
    <source>
        <dbReference type="Proteomes" id="UP000005990"/>
    </source>
</evidence>
<proteinExistence type="inferred from homology"/>
<comment type="subcellular location">
    <subcellularLocation>
        <location evidence="1 7">Cell membrane</location>
        <topology evidence="1 7">Multi-pass membrane protein</topology>
    </subcellularLocation>
</comment>
<dbReference type="PROSITE" id="PS50928">
    <property type="entry name" value="ABC_TM1"/>
    <property type="match status" value="1"/>
</dbReference>
<keyword evidence="3" id="KW-1003">Cell membrane</keyword>
<dbReference type="Pfam" id="PF00528">
    <property type="entry name" value="BPD_transp_1"/>
    <property type="match status" value="1"/>
</dbReference>
<dbReference type="CDD" id="cd06261">
    <property type="entry name" value="TM_PBP2"/>
    <property type="match status" value="1"/>
</dbReference>
<dbReference type="PANTHER" id="PTHR30614">
    <property type="entry name" value="MEMBRANE COMPONENT OF AMINO ACID ABC TRANSPORTER"/>
    <property type="match status" value="1"/>
</dbReference>
<feature type="transmembrane region" description="Helical" evidence="7">
    <location>
        <begin position="87"/>
        <end position="107"/>
    </location>
</feature>
<dbReference type="InterPro" id="IPR035906">
    <property type="entry name" value="MetI-like_sf"/>
</dbReference>
<reference evidence="9 10" key="1">
    <citation type="submission" date="2010-10" db="EMBL/GenBank/DDBJ databases">
        <authorList>
            <person name="Durkin A.S."/>
            <person name="Madupu R."/>
            <person name="Torralba M."/>
            <person name="Gillis M."/>
            <person name="Methe B."/>
            <person name="Sutton G."/>
            <person name="Nelson K.E."/>
        </authorList>
    </citation>
    <scope>NUCLEOTIDE SEQUENCE [LARGE SCALE GENOMIC DNA]</scope>
    <source>
        <strain evidence="9 10">ACS-139-V-Col8</strain>
    </source>
</reference>
<evidence type="ECO:0000313" key="9">
    <source>
        <dbReference type="EMBL" id="EFR30488.1"/>
    </source>
</evidence>
<keyword evidence="10" id="KW-1185">Reference proteome</keyword>
<dbReference type="SUPFAM" id="SSF161098">
    <property type="entry name" value="MetI-like"/>
    <property type="match status" value="1"/>
</dbReference>
<sequence length="218" mass="24294">MNPLFLFSMPQFSFLLQGLWLTITVSSITIVIALILGIILGTLRFENIPILSDLLGLIIDTIRNLPLLLIIFFTYFALPQIGIRFSVFWSTVAAMSLFESCMVSEIIRSGLKGLPKGQAEAGYAAGLTTWQVLSLILLPQAVRNMITSIISQLIALIKDTSLATIIALPEIMHNAKIIYNQDVSAIIITFFIVAVLYFLVCYSLSLLGRRFEVKRTYN</sequence>
<dbReference type="PANTHER" id="PTHR30614:SF41">
    <property type="entry name" value="INNER MEMBRANE AMINO-ACID ABC TRANSPORTER PERMEASE PROTEIN YHDY"/>
    <property type="match status" value="1"/>
</dbReference>
<feature type="domain" description="ABC transmembrane type-1" evidence="8">
    <location>
        <begin position="19"/>
        <end position="208"/>
    </location>
</feature>
<dbReference type="Proteomes" id="UP000005990">
    <property type="component" value="Unassembled WGS sequence"/>
</dbReference>
<dbReference type="NCBIfam" id="TIGR01726">
    <property type="entry name" value="HEQRo_perm_3TM"/>
    <property type="match status" value="1"/>
</dbReference>
<evidence type="ECO:0000256" key="4">
    <source>
        <dbReference type="ARBA" id="ARBA00022692"/>
    </source>
</evidence>
<dbReference type="InterPro" id="IPR043429">
    <property type="entry name" value="ArtM/GltK/GlnP/TcyL/YhdX-like"/>
</dbReference>
<keyword evidence="2 7" id="KW-0813">Transport</keyword>
<dbReference type="eggNOG" id="COG0765">
    <property type="taxonomic scope" value="Bacteria"/>
</dbReference>
<keyword evidence="4 7" id="KW-0812">Transmembrane</keyword>